<dbReference type="AlphaFoldDB" id="A0A0F9JR81"/>
<gene>
    <name evidence="1" type="ORF">LCGC14_1423190</name>
</gene>
<comment type="caution">
    <text evidence="1">The sequence shown here is derived from an EMBL/GenBank/DDBJ whole genome shotgun (WGS) entry which is preliminary data.</text>
</comment>
<name>A0A0F9JR81_9ZZZZ</name>
<reference evidence="1" key="1">
    <citation type="journal article" date="2015" name="Nature">
        <title>Complex archaea that bridge the gap between prokaryotes and eukaryotes.</title>
        <authorList>
            <person name="Spang A."/>
            <person name="Saw J.H."/>
            <person name="Jorgensen S.L."/>
            <person name="Zaremba-Niedzwiedzka K."/>
            <person name="Martijn J."/>
            <person name="Lind A.E."/>
            <person name="van Eijk R."/>
            <person name="Schleper C."/>
            <person name="Guy L."/>
            <person name="Ettema T.J."/>
        </authorList>
    </citation>
    <scope>NUCLEOTIDE SEQUENCE</scope>
</reference>
<sequence length="118" mass="13724">MTDKEFWERCGLKHDWQKCYELCVRCSHCGLHAYKDCTSTKHVGDHPCSLPIDLNNLFKYAVPTTLIKLADIDHSTIMRAYYKLFDMWIKLMMEPPDTVGIEARSLYKVCYKALGGKE</sequence>
<dbReference type="EMBL" id="LAZR01009518">
    <property type="protein sequence ID" value="KKM72168.1"/>
    <property type="molecule type" value="Genomic_DNA"/>
</dbReference>
<evidence type="ECO:0000313" key="1">
    <source>
        <dbReference type="EMBL" id="KKM72168.1"/>
    </source>
</evidence>
<accession>A0A0F9JR81</accession>
<organism evidence="1">
    <name type="scientific">marine sediment metagenome</name>
    <dbReference type="NCBI Taxonomy" id="412755"/>
    <lineage>
        <taxon>unclassified sequences</taxon>
        <taxon>metagenomes</taxon>
        <taxon>ecological metagenomes</taxon>
    </lineage>
</organism>
<proteinExistence type="predicted"/>
<protein>
    <submittedName>
        <fullName evidence="1">Uncharacterized protein</fullName>
    </submittedName>
</protein>